<organism evidence="1 2">
    <name type="scientific">Vibrio variabilis</name>
    <dbReference type="NCBI Taxonomy" id="990271"/>
    <lineage>
        <taxon>Bacteria</taxon>
        <taxon>Pseudomonadati</taxon>
        <taxon>Pseudomonadota</taxon>
        <taxon>Gammaproteobacteria</taxon>
        <taxon>Vibrionales</taxon>
        <taxon>Vibrionaceae</taxon>
        <taxon>Vibrio</taxon>
    </lineage>
</organism>
<sequence>MALSSRLHWHCHFIQKFESEAEMEFRPVNRAYKHLEYEKRPQQACCVEIWEYWLSTGGCLYALPASNWIHQL</sequence>
<reference evidence="2" key="1">
    <citation type="submission" date="2014-09" db="EMBL/GenBank/DDBJ databases">
        <title>Vibrio variabilis JCM 19239. (C206) whole genome shotgun sequence.</title>
        <authorList>
            <person name="Sawabe T."/>
            <person name="Meirelles P."/>
            <person name="Nakanishi M."/>
            <person name="Sayaka M."/>
            <person name="Hattori M."/>
            <person name="Ohkuma M."/>
        </authorList>
    </citation>
    <scope>NUCLEOTIDE SEQUENCE [LARGE SCALE GENOMIC DNA]</scope>
    <source>
        <strain evidence="2">JCM 19239</strain>
    </source>
</reference>
<protein>
    <submittedName>
        <fullName evidence="1">Cryptochrome</fullName>
    </submittedName>
</protein>
<keyword evidence="2" id="KW-1185">Reference proteome</keyword>
<evidence type="ECO:0000313" key="1">
    <source>
        <dbReference type="EMBL" id="GAL27124.1"/>
    </source>
</evidence>
<comment type="caution">
    <text evidence="1">The sequence shown here is derived from an EMBL/GenBank/DDBJ whole genome shotgun (WGS) entry which is preliminary data.</text>
</comment>
<proteinExistence type="predicted"/>
<gene>
    <name evidence="1" type="ORF">JCM19239_1138</name>
</gene>
<dbReference type="Proteomes" id="UP000029223">
    <property type="component" value="Unassembled WGS sequence"/>
</dbReference>
<evidence type="ECO:0000313" key="2">
    <source>
        <dbReference type="Proteomes" id="UP000029223"/>
    </source>
</evidence>
<accession>A0ABQ0JEC9</accession>
<dbReference type="EMBL" id="BBMS01000025">
    <property type="protein sequence ID" value="GAL27124.1"/>
    <property type="molecule type" value="Genomic_DNA"/>
</dbReference>
<name>A0ABQ0JEC9_9VIBR</name>